<keyword evidence="14" id="KW-1185">Reference proteome</keyword>
<protein>
    <recommendedName>
        <fullName evidence="3">histidine kinase</fullName>
        <ecNumber evidence="3">2.7.13.3</ecNumber>
    </recommendedName>
</protein>
<dbReference type="InterPro" id="IPR003594">
    <property type="entry name" value="HATPase_dom"/>
</dbReference>
<dbReference type="GO" id="GO:0005524">
    <property type="term" value="F:ATP binding"/>
    <property type="evidence" value="ECO:0007669"/>
    <property type="project" value="UniProtKB-KW"/>
</dbReference>
<evidence type="ECO:0000256" key="2">
    <source>
        <dbReference type="ARBA" id="ARBA00004651"/>
    </source>
</evidence>
<evidence type="ECO:0000256" key="6">
    <source>
        <dbReference type="ARBA" id="ARBA00022679"/>
    </source>
</evidence>
<keyword evidence="10" id="KW-0812">Transmembrane</keyword>
<dbReference type="SMART" id="SM00388">
    <property type="entry name" value="HisKA"/>
    <property type="match status" value="1"/>
</dbReference>
<evidence type="ECO:0000313" key="14">
    <source>
        <dbReference type="Proteomes" id="UP000317839"/>
    </source>
</evidence>
<evidence type="ECO:0000256" key="3">
    <source>
        <dbReference type="ARBA" id="ARBA00012438"/>
    </source>
</evidence>
<feature type="transmembrane region" description="Helical" evidence="10">
    <location>
        <begin position="7"/>
        <end position="30"/>
    </location>
</feature>
<keyword evidence="4" id="KW-1003">Cell membrane</keyword>
<keyword evidence="8" id="KW-0418">Kinase</keyword>
<dbReference type="SUPFAM" id="SSF47384">
    <property type="entry name" value="Homodimeric domain of signal transducing histidine kinase"/>
    <property type="match status" value="1"/>
</dbReference>
<feature type="domain" description="HAMP" evidence="12">
    <location>
        <begin position="153"/>
        <end position="205"/>
    </location>
</feature>
<dbReference type="PANTHER" id="PTHR44936">
    <property type="entry name" value="SENSOR PROTEIN CREC"/>
    <property type="match status" value="1"/>
</dbReference>
<dbReference type="AlphaFoldDB" id="A0A545TD62"/>
<dbReference type="CDD" id="cd00082">
    <property type="entry name" value="HisKA"/>
    <property type="match status" value="1"/>
</dbReference>
<evidence type="ECO:0000256" key="7">
    <source>
        <dbReference type="ARBA" id="ARBA00022741"/>
    </source>
</evidence>
<evidence type="ECO:0000259" key="12">
    <source>
        <dbReference type="PROSITE" id="PS50885"/>
    </source>
</evidence>
<keyword evidence="6" id="KW-0808">Transferase</keyword>
<comment type="catalytic activity">
    <reaction evidence="1">
        <text>ATP + protein L-histidine = ADP + protein N-phospho-L-histidine.</text>
        <dbReference type="EC" id="2.7.13.3"/>
    </reaction>
</comment>
<dbReference type="InterPro" id="IPR005467">
    <property type="entry name" value="His_kinase_dom"/>
</dbReference>
<evidence type="ECO:0000256" key="5">
    <source>
        <dbReference type="ARBA" id="ARBA00022553"/>
    </source>
</evidence>
<accession>A0A545TD62</accession>
<comment type="caution">
    <text evidence="13">The sequence shown here is derived from an EMBL/GenBank/DDBJ whole genome shotgun (WGS) entry which is preliminary data.</text>
</comment>
<dbReference type="GO" id="GO:0000155">
    <property type="term" value="F:phosphorelay sensor kinase activity"/>
    <property type="evidence" value="ECO:0007669"/>
    <property type="project" value="InterPro"/>
</dbReference>
<dbReference type="InterPro" id="IPR036890">
    <property type="entry name" value="HATPase_C_sf"/>
</dbReference>
<dbReference type="Gene3D" id="1.10.287.130">
    <property type="match status" value="1"/>
</dbReference>
<evidence type="ECO:0000259" key="11">
    <source>
        <dbReference type="PROSITE" id="PS50109"/>
    </source>
</evidence>
<dbReference type="EMBL" id="VIKR01000002">
    <property type="protein sequence ID" value="TQV75116.1"/>
    <property type="molecule type" value="Genomic_DNA"/>
</dbReference>
<organism evidence="13 14">
    <name type="scientific">Aliikangiella marina</name>
    <dbReference type="NCBI Taxonomy" id="1712262"/>
    <lineage>
        <taxon>Bacteria</taxon>
        <taxon>Pseudomonadati</taxon>
        <taxon>Pseudomonadota</taxon>
        <taxon>Gammaproteobacteria</taxon>
        <taxon>Oceanospirillales</taxon>
        <taxon>Pleioneaceae</taxon>
        <taxon>Aliikangiella</taxon>
    </lineage>
</organism>
<dbReference type="SMART" id="SM00387">
    <property type="entry name" value="HATPase_c"/>
    <property type="match status" value="1"/>
</dbReference>
<evidence type="ECO:0000256" key="1">
    <source>
        <dbReference type="ARBA" id="ARBA00000085"/>
    </source>
</evidence>
<feature type="domain" description="Histidine kinase" evidence="11">
    <location>
        <begin position="213"/>
        <end position="423"/>
    </location>
</feature>
<evidence type="ECO:0000256" key="4">
    <source>
        <dbReference type="ARBA" id="ARBA00022475"/>
    </source>
</evidence>
<dbReference type="PROSITE" id="PS50885">
    <property type="entry name" value="HAMP"/>
    <property type="match status" value="1"/>
</dbReference>
<sequence>MNLAKQIFVRFYLVIIVSVIIIGLTIDYLWRSVEEHNDPPEVALLNVAANSLDNSTQRYQAQIEQLNANTGLNFTLVPLEQISGAAIQKKLTQGEVVFLQSTDMKDEAYRLISGSEMLVRLSIDRNEISTSRQYGLLALFYLLIAVIVYAWTRPLVRDLKRLEAGVTNFADSEWDTVVSVAENSPVSHLANTYNALVVRIKQLLNDQQEMSHAISHELRTPLARIKFSLEIASETTNKSDIAIQLSSISEDVIEMQNLVDDLLSYASLEKASTVAKLERGNIQSLVENLAEKLKRNAPHISLDVATDKSQQTIYCDSYLIERALQNLIINGLKHASQRVAVSMEFVNKQCKLIVEDDGEGIDQAQKERVFDSFVRLPDKHKTKGFGLGLAIVKRIAKLHRGRVYLEDSSLGGAKFIFEWPITDK</sequence>
<dbReference type="EC" id="2.7.13.3" evidence="3"/>
<dbReference type="InterPro" id="IPR003661">
    <property type="entry name" value="HisK_dim/P_dom"/>
</dbReference>
<dbReference type="Pfam" id="PF02518">
    <property type="entry name" value="HATPase_c"/>
    <property type="match status" value="1"/>
</dbReference>
<dbReference type="PROSITE" id="PS50109">
    <property type="entry name" value="HIS_KIN"/>
    <property type="match status" value="1"/>
</dbReference>
<dbReference type="InterPro" id="IPR036097">
    <property type="entry name" value="HisK_dim/P_sf"/>
</dbReference>
<keyword evidence="7" id="KW-0547">Nucleotide-binding</keyword>
<dbReference type="OrthoDB" id="9804645at2"/>
<keyword evidence="9" id="KW-0067">ATP-binding</keyword>
<dbReference type="RefSeq" id="WP_142941733.1">
    <property type="nucleotide sequence ID" value="NZ_VIKR01000002.1"/>
</dbReference>
<dbReference type="Proteomes" id="UP000317839">
    <property type="component" value="Unassembled WGS sequence"/>
</dbReference>
<dbReference type="PANTHER" id="PTHR44936:SF10">
    <property type="entry name" value="SENSOR PROTEIN RSTB"/>
    <property type="match status" value="1"/>
</dbReference>
<reference evidence="13 14" key="1">
    <citation type="submission" date="2019-06" db="EMBL/GenBank/DDBJ databases">
        <title>Draft genome of Aliikangiella marina GYP-15.</title>
        <authorList>
            <person name="Wang G."/>
        </authorList>
    </citation>
    <scope>NUCLEOTIDE SEQUENCE [LARGE SCALE GENOMIC DNA]</scope>
    <source>
        <strain evidence="13 14">GYP-15</strain>
    </source>
</reference>
<name>A0A545TD62_9GAMM</name>
<evidence type="ECO:0000256" key="8">
    <source>
        <dbReference type="ARBA" id="ARBA00022777"/>
    </source>
</evidence>
<keyword evidence="10" id="KW-1133">Transmembrane helix</keyword>
<comment type="subcellular location">
    <subcellularLocation>
        <location evidence="2">Cell membrane</location>
        <topology evidence="2">Multi-pass membrane protein</topology>
    </subcellularLocation>
</comment>
<dbReference type="GO" id="GO:0005886">
    <property type="term" value="C:plasma membrane"/>
    <property type="evidence" value="ECO:0007669"/>
    <property type="project" value="UniProtKB-SubCell"/>
</dbReference>
<evidence type="ECO:0000256" key="9">
    <source>
        <dbReference type="ARBA" id="ARBA00022840"/>
    </source>
</evidence>
<dbReference type="PRINTS" id="PR00344">
    <property type="entry name" value="BCTRLSENSOR"/>
</dbReference>
<dbReference type="InterPro" id="IPR003660">
    <property type="entry name" value="HAMP_dom"/>
</dbReference>
<keyword evidence="10" id="KW-0472">Membrane</keyword>
<proteinExistence type="predicted"/>
<evidence type="ECO:0000256" key="10">
    <source>
        <dbReference type="SAM" id="Phobius"/>
    </source>
</evidence>
<evidence type="ECO:0000313" key="13">
    <source>
        <dbReference type="EMBL" id="TQV75116.1"/>
    </source>
</evidence>
<dbReference type="Pfam" id="PF00512">
    <property type="entry name" value="HisKA"/>
    <property type="match status" value="1"/>
</dbReference>
<dbReference type="InterPro" id="IPR050980">
    <property type="entry name" value="2C_sensor_his_kinase"/>
</dbReference>
<dbReference type="Gene3D" id="3.30.565.10">
    <property type="entry name" value="Histidine kinase-like ATPase, C-terminal domain"/>
    <property type="match status" value="1"/>
</dbReference>
<gene>
    <name evidence="13" type="ORF">FLL45_09265</name>
</gene>
<dbReference type="InterPro" id="IPR004358">
    <property type="entry name" value="Sig_transdc_His_kin-like_C"/>
</dbReference>
<dbReference type="SUPFAM" id="SSF55874">
    <property type="entry name" value="ATPase domain of HSP90 chaperone/DNA topoisomerase II/histidine kinase"/>
    <property type="match status" value="1"/>
</dbReference>
<feature type="transmembrane region" description="Helical" evidence="10">
    <location>
        <begin position="134"/>
        <end position="152"/>
    </location>
</feature>
<keyword evidence="5" id="KW-0597">Phosphoprotein</keyword>